<organism evidence="1 2">
    <name type="scientific">Dibothriocephalus latus</name>
    <name type="common">Fish tapeworm</name>
    <name type="synonym">Diphyllobothrium latum</name>
    <dbReference type="NCBI Taxonomy" id="60516"/>
    <lineage>
        <taxon>Eukaryota</taxon>
        <taxon>Metazoa</taxon>
        <taxon>Spiralia</taxon>
        <taxon>Lophotrochozoa</taxon>
        <taxon>Platyhelminthes</taxon>
        <taxon>Cestoda</taxon>
        <taxon>Eucestoda</taxon>
        <taxon>Diphyllobothriidea</taxon>
        <taxon>Diphyllobothriidae</taxon>
        <taxon>Dibothriocephalus</taxon>
    </lineage>
</organism>
<name>A0A3P7P1M1_DIBLA</name>
<evidence type="ECO:0000313" key="2">
    <source>
        <dbReference type="Proteomes" id="UP000281553"/>
    </source>
</evidence>
<gene>
    <name evidence="1" type="ORF">DILT_LOCUS7657</name>
</gene>
<proteinExistence type="predicted"/>
<dbReference type="EMBL" id="UYRU01052356">
    <property type="protein sequence ID" value="VDN11826.1"/>
    <property type="molecule type" value="Genomic_DNA"/>
</dbReference>
<sequence>MLCHRVIKPVGIPKEEHNKKDVTLETTKMTVCCVQNLELLVSRYRAECRHLEDSTGLVRELAVSSQSVCNSLSDRCQWVIGDRQAQSLGPVICFGEPKRNLNEL</sequence>
<reference evidence="1 2" key="1">
    <citation type="submission" date="2018-11" db="EMBL/GenBank/DDBJ databases">
        <authorList>
            <consortium name="Pathogen Informatics"/>
        </authorList>
    </citation>
    <scope>NUCLEOTIDE SEQUENCE [LARGE SCALE GENOMIC DNA]</scope>
</reference>
<protein>
    <submittedName>
        <fullName evidence="1">Uncharacterized protein</fullName>
    </submittedName>
</protein>
<accession>A0A3P7P1M1</accession>
<keyword evidence="2" id="KW-1185">Reference proteome</keyword>
<dbReference type="AlphaFoldDB" id="A0A3P7P1M1"/>
<dbReference type="Proteomes" id="UP000281553">
    <property type="component" value="Unassembled WGS sequence"/>
</dbReference>
<evidence type="ECO:0000313" key="1">
    <source>
        <dbReference type="EMBL" id="VDN11826.1"/>
    </source>
</evidence>